<reference evidence="2" key="1">
    <citation type="journal article" date="2021" name="Proc. Natl. Acad. Sci. U.S.A.">
        <title>A Catalog of Tens of Thousands of Viruses from Human Metagenomes Reveals Hidden Associations with Chronic Diseases.</title>
        <authorList>
            <person name="Tisza M.J."/>
            <person name="Buck C.B."/>
        </authorList>
    </citation>
    <scope>NUCLEOTIDE SEQUENCE</scope>
    <source>
        <strain evidence="2">Ctu2j3</strain>
    </source>
</reference>
<sequence length="35" mass="3926">MGTWHVPRTRPRYGTHSNDATSRIHAARAVNHNGT</sequence>
<dbReference type="EMBL" id="BK016090">
    <property type="protein sequence ID" value="DAF94128.1"/>
    <property type="molecule type" value="Genomic_DNA"/>
</dbReference>
<dbReference type="EMBL" id="BK016090">
    <property type="protein sequence ID" value="DAF94283.1"/>
    <property type="molecule type" value="Genomic_DNA"/>
</dbReference>
<accession>A0A8S5UI17</accession>
<evidence type="ECO:0000256" key="1">
    <source>
        <dbReference type="SAM" id="MobiDB-lite"/>
    </source>
</evidence>
<evidence type="ECO:0000313" key="2">
    <source>
        <dbReference type="EMBL" id="DAF94128.1"/>
    </source>
</evidence>
<organism evidence="2">
    <name type="scientific">Myoviridae sp. ctu2j3</name>
    <dbReference type="NCBI Taxonomy" id="2825197"/>
    <lineage>
        <taxon>Viruses</taxon>
        <taxon>Duplodnaviria</taxon>
        <taxon>Heunggongvirae</taxon>
        <taxon>Uroviricota</taxon>
        <taxon>Caudoviricetes</taxon>
    </lineage>
</organism>
<proteinExistence type="predicted"/>
<name>A0A8S5UI17_9CAUD</name>
<feature type="region of interest" description="Disordered" evidence="1">
    <location>
        <begin position="1"/>
        <end position="35"/>
    </location>
</feature>
<protein>
    <submittedName>
        <fullName evidence="2">Uncharacterized protein</fullName>
    </submittedName>
</protein>